<dbReference type="GO" id="GO:0005524">
    <property type="term" value="F:ATP binding"/>
    <property type="evidence" value="ECO:0007669"/>
    <property type="project" value="UniProtKB-KW"/>
</dbReference>
<dbReference type="Pfam" id="PF00512">
    <property type="entry name" value="HisKA"/>
    <property type="match status" value="1"/>
</dbReference>
<dbReference type="InterPro" id="IPR003594">
    <property type="entry name" value="HATPase_dom"/>
</dbReference>
<dbReference type="OrthoDB" id="9813394at2"/>
<keyword evidence="13" id="KW-1185">Reference proteome</keyword>
<keyword evidence="5" id="KW-0547">Nucleotide-binding</keyword>
<feature type="coiled-coil region" evidence="9">
    <location>
        <begin position="88"/>
        <end position="115"/>
    </location>
</feature>
<evidence type="ECO:0000256" key="9">
    <source>
        <dbReference type="SAM" id="Coils"/>
    </source>
</evidence>
<dbReference type="PROSITE" id="PS50109">
    <property type="entry name" value="HIS_KIN"/>
    <property type="match status" value="1"/>
</dbReference>
<evidence type="ECO:0000256" key="1">
    <source>
        <dbReference type="ARBA" id="ARBA00000085"/>
    </source>
</evidence>
<dbReference type="GO" id="GO:0000155">
    <property type="term" value="F:phosphorelay sensor kinase activity"/>
    <property type="evidence" value="ECO:0007669"/>
    <property type="project" value="InterPro"/>
</dbReference>
<evidence type="ECO:0000259" key="11">
    <source>
        <dbReference type="PROSITE" id="PS50109"/>
    </source>
</evidence>
<evidence type="ECO:0000313" key="13">
    <source>
        <dbReference type="Proteomes" id="UP000289166"/>
    </source>
</evidence>
<evidence type="ECO:0000313" key="12">
    <source>
        <dbReference type="EMBL" id="RXE59320.1"/>
    </source>
</evidence>
<dbReference type="Proteomes" id="UP000289166">
    <property type="component" value="Unassembled WGS sequence"/>
</dbReference>
<keyword evidence="10" id="KW-0472">Membrane</keyword>
<dbReference type="RefSeq" id="WP_069195072.1">
    <property type="nucleotide sequence ID" value="NZ_RLII01000007.1"/>
</dbReference>
<comment type="catalytic activity">
    <reaction evidence="1">
        <text>ATP + protein L-histidine = ADP + protein N-phospho-L-histidine.</text>
        <dbReference type="EC" id="2.7.13.3"/>
    </reaction>
</comment>
<evidence type="ECO:0000256" key="3">
    <source>
        <dbReference type="ARBA" id="ARBA00022553"/>
    </source>
</evidence>
<dbReference type="InterPro" id="IPR003661">
    <property type="entry name" value="HisK_dim/P_dom"/>
</dbReference>
<dbReference type="Gene3D" id="1.10.287.130">
    <property type="match status" value="1"/>
</dbReference>
<keyword evidence="9" id="KW-0175">Coiled coil</keyword>
<reference evidence="13" key="1">
    <citation type="submission" date="2018-11" db="EMBL/GenBank/DDBJ databases">
        <title>Genome sequencing of a novel mesophilic and cellulolytic organism within the genus Hungateiclostridium.</title>
        <authorList>
            <person name="Rettenmaier R."/>
            <person name="Liebl W."/>
            <person name="Zverlov V."/>
        </authorList>
    </citation>
    <scope>NUCLEOTIDE SEQUENCE [LARGE SCALE GENOMIC DNA]</scope>
    <source>
        <strain evidence="13">N2K1</strain>
    </source>
</reference>
<dbReference type="PANTHER" id="PTHR43711:SF26">
    <property type="entry name" value="SENSOR HISTIDINE KINASE RCSC"/>
    <property type="match status" value="1"/>
</dbReference>
<sequence>MNSKPYISTCTRIVIYSVLAHLVIASVGFISFMYETTNKAPADDSALLDLLLAQSIFILILEVLIFVALILVVVYANKKLSDISSKNIDDIENLKKQHQRELEEKNELIRNLTSLYEKTIKTSSQKSEFFYNMSHELKTPLSVILGAIQLISQKYPLDGNDRRKSTRHLVTIKQNCYRLLRLINNILDLSRIDSGYIKTNLVNCNIVYLVEDITSSVIPYVEQKGLTLEFDTLNEEIITAVDVDKIERILLNLLSNAIKFTNEGGKISVKVANKFNNVIIKVKDTGIGIPQDMQAAVFERYRQVNNDLTAEIDGSGIGLSIVKSFVALHNGTIRVRSEENKGSEFIISMPIHLCEESQWHDPSRQNSQSKIIEAINIEFSDIYSIAP</sequence>
<dbReference type="InterPro" id="IPR036890">
    <property type="entry name" value="HATPase_C_sf"/>
</dbReference>
<feature type="domain" description="Histidine kinase" evidence="11">
    <location>
        <begin position="132"/>
        <end position="353"/>
    </location>
</feature>
<evidence type="ECO:0000256" key="5">
    <source>
        <dbReference type="ARBA" id="ARBA00022741"/>
    </source>
</evidence>
<dbReference type="InterPro" id="IPR005467">
    <property type="entry name" value="His_kinase_dom"/>
</dbReference>
<dbReference type="PANTHER" id="PTHR43711">
    <property type="entry name" value="TWO-COMPONENT HISTIDINE KINASE"/>
    <property type="match status" value="1"/>
</dbReference>
<evidence type="ECO:0000256" key="10">
    <source>
        <dbReference type="SAM" id="Phobius"/>
    </source>
</evidence>
<dbReference type="PRINTS" id="PR00344">
    <property type="entry name" value="BCTRLSENSOR"/>
</dbReference>
<dbReference type="SUPFAM" id="SSF55874">
    <property type="entry name" value="ATPase domain of HSP90 chaperone/DNA topoisomerase II/histidine kinase"/>
    <property type="match status" value="1"/>
</dbReference>
<evidence type="ECO:0000256" key="8">
    <source>
        <dbReference type="ARBA" id="ARBA00023012"/>
    </source>
</evidence>
<keyword evidence="6 12" id="KW-0418">Kinase</keyword>
<keyword evidence="8" id="KW-0902">Two-component regulatory system</keyword>
<dbReference type="SMART" id="SM00388">
    <property type="entry name" value="HisKA"/>
    <property type="match status" value="1"/>
</dbReference>
<dbReference type="InterPro" id="IPR050736">
    <property type="entry name" value="Sensor_HK_Regulatory"/>
</dbReference>
<evidence type="ECO:0000256" key="4">
    <source>
        <dbReference type="ARBA" id="ARBA00022679"/>
    </source>
</evidence>
<name>A0A4Q0I4S8_9FIRM</name>
<dbReference type="SUPFAM" id="SSF47384">
    <property type="entry name" value="Homodimeric domain of signal transducing histidine kinase"/>
    <property type="match status" value="1"/>
</dbReference>
<keyword evidence="10" id="KW-1133">Transmembrane helix</keyword>
<evidence type="ECO:0000256" key="7">
    <source>
        <dbReference type="ARBA" id="ARBA00022840"/>
    </source>
</evidence>
<feature type="transmembrane region" description="Helical" evidence="10">
    <location>
        <begin position="54"/>
        <end position="76"/>
    </location>
</feature>
<keyword evidence="3" id="KW-0597">Phosphoprotein</keyword>
<dbReference type="InterPro" id="IPR036097">
    <property type="entry name" value="HisK_dim/P_sf"/>
</dbReference>
<keyword evidence="10" id="KW-0812">Transmembrane</keyword>
<gene>
    <name evidence="12" type="ORF">EFD62_08100</name>
</gene>
<keyword evidence="4" id="KW-0808">Transferase</keyword>
<keyword evidence="7" id="KW-0067">ATP-binding</keyword>
<accession>A0A4Q0I4S8</accession>
<dbReference type="EMBL" id="RLII01000007">
    <property type="protein sequence ID" value="RXE59320.1"/>
    <property type="molecule type" value="Genomic_DNA"/>
</dbReference>
<feature type="transmembrane region" description="Helical" evidence="10">
    <location>
        <begin position="12"/>
        <end position="34"/>
    </location>
</feature>
<dbReference type="InterPro" id="IPR004358">
    <property type="entry name" value="Sig_transdc_His_kin-like_C"/>
</dbReference>
<dbReference type="FunFam" id="3.30.565.10:FF:000037">
    <property type="entry name" value="Hybrid sensor histidine kinase/response regulator"/>
    <property type="match status" value="1"/>
</dbReference>
<dbReference type="SMART" id="SM00387">
    <property type="entry name" value="HATPase_c"/>
    <property type="match status" value="1"/>
</dbReference>
<protein>
    <recommendedName>
        <fullName evidence="2">histidine kinase</fullName>
        <ecNumber evidence="2">2.7.13.3</ecNumber>
    </recommendedName>
</protein>
<dbReference type="AlphaFoldDB" id="A0A4Q0I4S8"/>
<proteinExistence type="predicted"/>
<dbReference type="EC" id="2.7.13.3" evidence="2"/>
<comment type="caution">
    <text evidence="12">The sequence shown here is derived from an EMBL/GenBank/DDBJ whole genome shotgun (WGS) entry which is preliminary data.</text>
</comment>
<evidence type="ECO:0000256" key="6">
    <source>
        <dbReference type="ARBA" id="ARBA00022777"/>
    </source>
</evidence>
<organism evidence="12 13">
    <name type="scientific">Acetivibrio mesophilus</name>
    <dbReference type="NCBI Taxonomy" id="2487273"/>
    <lineage>
        <taxon>Bacteria</taxon>
        <taxon>Bacillati</taxon>
        <taxon>Bacillota</taxon>
        <taxon>Clostridia</taxon>
        <taxon>Eubacteriales</taxon>
        <taxon>Oscillospiraceae</taxon>
        <taxon>Acetivibrio</taxon>
    </lineage>
</organism>
<dbReference type="Gene3D" id="3.30.565.10">
    <property type="entry name" value="Histidine kinase-like ATPase, C-terminal domain"/>
    <property type="match status" value="1"/>
</dbReference>
<dbReference type="Pfam" id="PF02518">
    <property type="entry name" value="HATPase_c"/>
    <property type="match status" value="1"/>
</dbReference>
<evidence type="ECO:0000256" key="2">
    <source>
        <dbReference type="ARBA" id="ARBA00012438"/>
    </source>
</evidence>
<dbReference type="CDD" id="cd00082">
    <property type="entry name" value="HisKA"/>
    <property type="match status" value="1"/>
</dbReference>